<dbReference type="JaponicusDB" id="SJAG_00388"/>
<dbReference type="EMBL" id="KE651166">
    <property type="protein sequence ID" value="EEB05379.1"/>
    <property type="molecule type" value="Genomic_DNA"/>
</dbReference>
<dbReference type="HOGENOM" id="CLU_1886944_0_0_1"/>
<evidence type="ECO:0000313" key="2">
    <source>
        <dbReference type="Proteomes" id="UP000001744"/>
    </source>
</evidence>
<organism evidence="1 2">
    <name type="scientific">Schizosaccharomyces japonicus (strain yFS275 / FY16936)</name>
    <name type="common">Fission yeast</name>
    <dbReference type="NCBI Taxonomy" id="402676"/>
    <lineage>
        <taxon>Eukaryota</taxon>
        <taxon>Fungi</taxon>
        <taxon>Dikarya</taxon>
        <taxon>Ascomycota</taxon>
        <taxon>Taphrinomycotina</taxon>
        <taxon>Schizosaccharomycetes</taxon>
        <taxon>Schizosaccharomycetales</taxon>
        <taxon>Schizosaccharomycetaceae</taxon>
        <taxon>Schizosaccharomyces</taxon>
    </lineage>
</organism>
<dbReference type="VEuPathDB" id="FungiDB:SJAG_00388"/>
<dbReference type="Proteomes" id="UP000001744">
    <property type="component" value="Unassembled WGS sequence"/>
</dbReference>
<gene>
    <name evidence="1" type="ORF">SJAG_00388</name>
</gene>
<proteinExistence type="predicted"/>
<dbReference type="RefSeq" id="XP_002171672.1">
    <property type="nucleotide sequence ID" value="XM_002171636.2"/>
</dbReference>
<name>B6JVH8_SCHJY</name>
<dbReference type="AlphaFoldDB" id="B6JVH8"/>
<sequence>MNTIIRVSEKTTLRAIFTRNPAIDDKKKHLGVIGRRQELAGGSRSPLEDGRFKVSALRSASLNLNLNWNAEVNSSKSSRGVGKGKASGTNSVLRLMDYIIALLPSQSRPRSSRTEELSLRCTPRVSDFLGSLRTL</sequence>
<dbReference type="GeneID" id="7049538"/>
<evidence type="ECO:0000313" key="1">
    <source>
        <dbReference type="EMBL" id="EEB05379.1"/>
    </source>
</evidence>
<reference evidence="1 2" key="1">
    <citation type="journal article" date="2011" name="Science">
        <title>Comparative functional genomics of the fission yeasts.</title>
        <authorList>
            <person name="Rhind N."/>
            <person name="Chen Z."/>
            <person name="Yassour M."/>
            <person name="Thompson D.A."/>
            <person name="Haas B.J."/>
            <person name="Habib N."/>
            <person name="Wapinski I."/>
            <person name="Roy S."/>
            <person name="Lin M.F."/>
            <person name="Heiman D.I."/>
            <person name="Young S.K."/>
            <person name="Furuya K."/>
            <person name="Guo Y."/>
            <person name="Pidoux A."/>
            <person name="Chen H.M."/>
            <person name="Robbertse B."/>
            <person name="Goldberg J.M."/>
            <person name="Aoki K."/>
            <person name="Bayne E.H."/>
            <person name="Berlin A.M."/>
            <person name="Desjardins C.A."/>
            <person name="Dobbs E."/>
            <person name="Dukaj L."/>
            <person name="Fan L."/>
            <person name="FitzGerald M.G."/>
            <person name="French C."/>
            <person name="Gujja S."/>
            <person name="Hansen K."/>
            <person name="Keifenheim D."/>
            <person name="Levin J.Z."/>
            <person name="Mosher R.A."/>
            <person name="Mueller C.A."/>
            <person name="Pfiffner J."/>
            <person name="Priest M."/>
            <person name="Russ C."/>
            <person name="Smialowska A."/>
            <person name="Swoboda P."/>
            <person name="Sykes S.M."/>
            <person name="Vaughn M."/>
            <person name="Vengrova S."/>
            <person name="Yoder R."/>
            <person name="Zeng Q."/>
            <person name="Allshire R."/>
            <person name="Baulcombe D."/>
            <person name="Birren B.W."/>
            <person name="Brown W."/>
            <person name="Ekwall K."/>
            <person name="Kellis M."/>
            <person name="Leatherwood J."/>
            <person name="Levin H."/>
            <person name="Margalit H."/>
            <person name="Martienssen R."/>
            <person name="Nieduszynski C.A."/>
            <person name="Spatafora J.W."/>
            <person name="Friedman N."/>
            <person name="Dalgaard J.Z."/>
            <person name="Baumann P."/>
            <person name="Niki H."/>
            <person name="Regev A."/>
            <person name="Nusbaum C."/>
        </authorList>
    </citation>
    <scope>NUCLEOTIDE SEQUENCE [LARGE SCALE GENOMIC DNA]</scope>
    <source>
        <strain evidence="2">yFS275 / FY16936</strain>
    </source>
</reference>
<protein>
    <submittedName>
        <fullName evidence="1">Uncharacterized protein</fullName>
    </submittedName>
</protein>
<keyword evidence="2" id="KW-1185">Reference proteome</keyword>
<accession>B6JVH8</accession>